<sequence length="377" mass="43588">MAEEEQPTMPEEEQPPTEVEANPQEDPLKDGIKSMKSMFRSDARNESNKLFRELDGDRSKSASHEEIAKFVASNDQLWALLSVNLDQPKEVATEVATRVAMELATELKGEEAMNAELNKDQFHNFRKKYILDPTGSQEFFFRAVFASFDKDSNAVLDEQELDQFLEIFYKSGSTFQGSMGTLKLPPKEKLHEIFLKEFDENDDKELSFEEVRVIISGQVNPDVAAEIEVAAAKAEAEAIERSERLEEERLEQERLEKERLEAERIENERLEKERLEKEEAASAENAEKEGLEAERVEKERLEKEKLEEEKAEADRIEEERRMRQQEEEEQKRNEEKLQEEQAKEKAPGPKEVLVEKEEDDSGCPLCEWLFGQPTPAK</sequence>
<dbReference type="SUPFAM" id="SSF47473">
    <property type="entry name" value="EF-hand"/>
    <property type="match status" value="1"/>
</dbReference>
<dbReference type="InterPro" id="IPR018247">
    <property type="entry name" value="EF_Hand_1_Ca_BS"/>
</dbReference>
<evidence type="ECO:0000259" key="3">
    <source>
        <dbReference type="PROSITE" id="PS50222"/>
    </source>
</evidence>
<dbReference type="InterPro" id="IPR002048">
    <property type="entry name" value="EF_hand_dom"/>
</dbReference>
<proteinExistence type="predicted"/>
<dbReference type="Proteomes" id="UP001153069">
    <property type="component" value="Unassembled WGS sequence"/>
</dbReference>
<evidence type="ECO:0000313" key="4">
    <source>
        <dbReference type="EMBL" id="CAB9514999.1"/>
    </source>
</evidence>
<accession>A0A9N8EAU5</accession>
<feature type="domain" description="EF-hand" evidence="3">
    <location>
        <begin position="136"/>
        <end position="171"/>
    </location>
</feature>
<gene>
    <name evidence="4" type="ORF">SEMRO_688_G187450.1</name>
</gene>
<reference evidence="4" key="1">
    <citation type="submission" date="2020-06" db="EMBL/GenBank/DDBJ databases">
        <authorList>
            <consortium name="Plant Systems Biology data submission"/>
        </authorList>
    </citation>
    <scope>NUCLEOTIDE SEQUENCE</scope>
    <source>
        <strain evidence="4">D6</strain>
    </source>
</reference>
<dbReference type="InterPro" id="IPR011992">
    <property type="entry name" value="EF-hand-dom_pair"/>
</dbReference>
<keyword evidence="1" id="KW-0106">Calcium</keyword>
<dbReference type="PROSITE" id="PS00018">
    <property type="entry name" value="EF_HAND_1"/>
    <property type="match status" value="1"/>
</dbReference>
<dbReference type="SMART" id="SM00054">
    <property type="entry name" value="EFh"/>
    <property type="match status" value="3"/>
</dbReference>
<dbReference type="EMBL" id="CAICTM010000687">
    <property type="protein sequence ID" value="CAB9514999.1"/>
    <property type="molecule type" value="Genomic_DNA"/>
</dbReference>
<protein>
    <submittedName>
        <fullName evidence="4">RAD54-like 2 (Saccharomyces cerevisiae)</fullName>
    </submittedName>
</protein>
<evidence type="ECO:0000256" key="2">
    <source>
        <dbReference type="SAM" id="MobiDB-lite"/>
    </source>
</evidence>
<dbReference type="GO" id="GO:0005509">
    <property type="term" value="F:calcium ion binding"/>
    <property type="evidence" value="ECO:0007669"/>
    <property type="project" value="InterPro"/>
</dbReference>
<feature type="compositionally biased region" description="Basic and acidic residues" evidence="2">
    <location>
        <begin position="26"/>
        <end position="58"/>
    </location>
</feature>
<feature type="region of interest" description="Disordered" evidence="2">
    <location>
        <begin position="239"/>
        <end position="377"/>
    </location>
</feature>
<feature type="compositionally biased region" description="Basic and acidic residues" evidence="2">
    <location>
        <begin position="239"/>
        <end position="355"/>
    </location>
</feature>
<keyword evidence="5" id="KW-1185">Reference proteome</keyword>
<feature type="region of interest" description="Disordered" evidence="2">
    <location>
        <begin position="1"/>
        <end position="58"/>
    </location>
</feature>
<name>A0A9N8EAU5_9STRA</name>
<dbReference type="PROSITE" id="PS50222">
    <property type="entry name" value="EF_HAND_2"/>
    <property type="match status" value="2"/>
</dbReference>
<organism evidence="4 5">
    <name type="scientific">Seminavis robusta</name>
    <dbReference type="NCBI Taxonomy" id="568900"/>
    <lineage>
        <taxon>Eukaryota</taxon>
        <taxon>Sar</taxon>
        <taxon>Stramenopiles</taxon>
        <taxon>Ochrophyta</taxon>
        <taxon>Bacillariophyta</taxon>
        <taxon>Bacillariophyceae</taxon>
        <taxon>Bacillariophycidae</taxon>
        <taxon>Naviculales</taxon>
        <taxon>Naviculaceae</taxon>
        <taxon>Seminavis</taxon>
    </lineage>
</organism>
<evidence type="ECO:0000256" key="1">
    <source>
        <dbReference type="ARBA" id="ARBA00022837"/>
    </source>
</evidence>
<dbReference type="AlphaFoldDB" id="A0A9N8EAU5"/>
<dbReference type="Gene3D" id="1.10.238.10">
    <property type="entry name" value="EF-hand"/>
    <property type="match status" value="1"/>
</dbReference>
<feature type="domain" description="EF-hand" evidence="3">
    <location>
        <begin position="185"/>
        <end position="221"/>
    </location>
</feature>
<dbReference type="CDD" id="cd00051">
    <property type="entry name" value="EFh"/>
    <property type="match status" value="1"/>
</dbReference>
<evidence type="ECO:0000313" key="5">
    <source>
        <dbReference type="Proteomes" id="UP001153069"/>
    </source>
</evidence>
<feature type="compositionally biased region" description="Acidic residues" evidence="2">
    <location>
        <begin position="1"/>
        <end position="15"/>
    </location>
</feature>
<comment type="caution">
    <text evidence="4">The sequence shown here is derived from an EMBL/GenBank/DDBJ whole genome shotgun (WGS) entry which is preliminary data.</text>
</comment>